<reference evidence="4 5" key="1">
    <citation type="submission" date="2019-06" db="EMBL/GenBank/DDBJ databases">
        <title>Sequencing the genomes of 1000 actinobacteria strains.</title>
        <authorList>
            <person name="Klenk H.-P."/>
        </authorList>
    </citation>
    <scope>NUCLEOTIDE SEQUENCE [LARGE SCALE GENOMIC DNA]</scope>
    <source>
        <strain evidence="4 5">DSM 43866</strain>
    </source>
</reference>
<feature type="signal peptide" evidence="2">
    <location>
        <begin position="1"/>
        <end position="22"/>
    </location>
</feature>
<organism evidence="4 5">
    <name type="scientific">Actinoplanes teichomyceticus</name>
    <dbReference type="NCBI Taxonomy" id="1867"/>
    <lineage>
        <taxon>Bacteria</taxon>
        <taxon>Bacillati</taxon>
        <taxon>Actinomycetota</taxon>
        <taxon>Actinomycetes</taxon>
        <taxon>Micromonosporales</taxon>
        <taxon>Micromonosporaceae</taxon>
        <taxon>Actinoplanes</taxon>
    </lineage>
</organism>
<dbReference type="AlphaFoldDB" id="A0A561WK29"/>
<gene>
    <name evidence="4" type="ORF">FHX34_102775</name>
</gene>
<dbReference type="Proteomes" id="UP000320239">
    <property type="component" value="Unassembled WGS sequence"/>
</dbReference>
<protein>
    <submittedName>
        <fullName evidence="4">Uncharacterized protein DUF4232</fullName>
    </submittedName>
</protein>
<comment type="caution">
    <text evidence="4">The sequence shown here is derived from an EMBL/GenBank/DDBJ whole genome shotgun (WGS) entry which is preliminary data.</text>
</comment>
<feature type="domain" description="DUF4232" evidence="3">
    <location>
        <begin position="52"/>
        <end position="192"/>
    </location>
</feature>
<evidence type="ECO:0000256" key="2">
    <source>
        <dbReference type="SAM" id="SignalP"/>
    </source>
</evidence>
<evidence type="ECO:0000256" key="1">
    <source>
        <dbReference type="SAM" id="MobiDB-lite"/>
    </source>
</evidence>
<dbReference type="Pfam" id="PF14016">
    <property type="entry name" value="DUF4232"/>
    <property type="match status" value="1"/>
</dbReference>
<name>A0A561WK29_ACTTI</name>
<sequence length="225" mass="23455">MIGYRAVLPLALLMLLAGCARPSSPSATGPYPPPAPFGPVSRSPAPPAPLACPPEGVRMETGAGDAAMGLRVLGITMVNCGTATYRVRGYPAVRALDEDRAVLDVRILHGAKEITSSVPAAELPPRPVVLRPGQRAGAAVIWRNTYDDIREPPVNPRYLEVAPLAGRPAQVIDPDGGLDLGSTGRIGVAPWTLLPDTPAAPASPMYPPVPDFRSSEPVETSGPLP</sequence>
<evidence type="ECO:0000313" key="5">
    <source>
        <dbReference type="Proteomes" id="UP000320239"/>
    </source>
</evidence>
<feature type="region of interest" description="Disordered" evidence="1">
    <location>
        <begin position="197"/>
        <end position="225"/>
    </location>
</feature>
<dbReference type="RefSeq" id="WP_203723621.1">
    <property type="nucleotide sequence ID" value="NZ_BOMX01000077.1"/>
</dbReference>
<accession>A0A561WK29</accession>
<feature type="chain" id="PRO_5038883493" evidence="2">
    <location>
        <begin position="23"/>
        <end position="225"/>
    </location>
</feature>
<proteinExistence type="predicted"/>
<dbReference type="InterPro" id="IPR025326">
    <property type="entry name" value="DUF4232"/>
</dbReference>
<dbReference type="PROSITE" id="PS51257">
    <property type="entry name" value="PROKAR_LIPOPROTEIN"/>
    <property type="match status" value="1"/>
</dbReference>
<feature type="region of interest" description="Disordered" evidence="1">
    <location>
        <begin position="25"/>
        <end position="49"/>
    </location>
</feature>
<dbReference type="EMBL" id="VIWY01000002">
    <property type="protein sequence ID" value="TWG24222.1"/>
    <property type="molecule type" value="Genomic_DNA"/>
</dbReference>
<evidence type="ECO:0000259" key="3">
    <source>
        <dbReference type="Pfam" id="PF14016"/>
    </source>
</evidence>
<keyword evidence="2" id="KW-0732">Signal</keyword>
<keyword evidence="5" id="KW-1185">Reference proteome</keyword>
<evidence type="ECO:0000313" key="4">
    <source>
        <dbReference type="EMBL" id="TWG24222.1"/>
    </source>
</evidence>